<evidence type="ECO:0000313" key="1">
    <source>
        <dbReference type="EMBL" id="KAJ0087275.1"/>
    </source>
</evidence>
<dbReference type="Proteomes" id="UP001164250">
    <property type="component" value="Chromosome 10"/>
</dbReference>
<proteinExistence type="predicted"/>
<accession>A0ACC1AKQ0</accession>
<comment type="caution">
    <text evidence="1">The sequence shown here is derived from an EMBL/GenBank/DDBJ whole genome shotgun (WGS) entry which is preliminary data.</text>
</comment>
<evidence type="ECO:0000313" key="2">
    <source>
        <dbReference type="Proteomes" id="UP001164250"/>
    </source>
</evidence>
<keyword evidence="2" id="KW-1185">Reference proteome</keyword>
<name>A0ACC1AKQ0_9ROSI</name>
<organism evidence="1 2">
    <name type="scientific">Pistacia atlantica</name>
    <dbReference type="NCBI Taxonomy" id="434234"/>
    <lineage>
        <taxon>Eukaryota</taxon>
        <taxon>Viridiplantae</taxon>
        <taxon>Streptophyta</taxon>
        <taxon>Embryophyta</taxon>
        <taxon>Tracheophyta</taxon>
        <taxon>Spermatophyta</taxon>
        <taxon>Magnoliopsida</taxon>
        <taxon>eudicotyledons</taxon>
        <taxon>Gunneridae</taxon>
        <taxon>Pentapetalae</taxon>
        <taxon>rosids</taxon>
        <taxon>malvids</taxon>
        <taxon>Sapindales</taxon>
        <taxon>Anacardiaceae</taxon>
        <taxon>Pistacia</taxon>
    </lineage>
</organism>
<dbReference type="EMBL" id="CM047906">
    <property type="protein sequence ID" value="KAJ0087275.1"/>
    <property type="molecule type" value="Genomic_DNA"/>
</dbReference>
<protein>
    <submittedName>
        <fullName evidence="1">Uncharacterized protein</fullName>
    </submittedName>
</protein>
<sequence>MITELIGMLERLNTLRMNKSHTQQSLKHVLPSSLSNLSLLNDLDAHAWRLSGTIPDEFEKLSSLEKLDLGHNNFCHLPYSLRGLSYLKDLVLANCKELKFLPLLASSLVKLTVANCTALESISDLTILASLLEFDPTNCTKNIDSQVASKYLRNLSVLGSEIHHWFVQEIPCFANRINHSIKGIIIGVVFSLGQTKQKAFRDKLTGSVDIHAKIIRLDVTIYTTVLDWREVSEVDEDQLRLCRYVDFSKLVLMLEEGDKIQIATRETPYFNGLTLKK</sequence>
<reference evidence="2" key="1">
    <citation type="journal article" date="2023" name="G3 (Bethesda)">
        <title>Genome assembly and association tests identify interacting loci associated with vigor, precocity, and sex in interspecific pistachio rootstocks.</title>
        <authorList>
            <person name="Palmer W."/>
            <person name="Jacygrad E."/>
            <person name="Sagayaradj S."/>
            <person name="Cavanaugh K."/>
            <person name="Han R."/>
            <person name="Bertier L."/>
            <person name="Beede B."/>
            <person name="Kafkas S."/>
            <person name="Golino D."/>
            <person name="Preece J."/>
            <person name="Michelmore R."/>
        </authorList>
    </citation>
    <scope>NUCLEOTIDE SEQUENCE [LARGE SCALE GENOMIC DNA]</scope>
</reference>
<gene>
    <name evidence="1" type="ORF">Patl1_06937</name>
</gene>